<dbReference type="Gene3D" id="3.30.70.20">
    <property type="match status" value="1"/>
</dbReference>
<dbReference type="PROSITE" id="PS00198">
    <property type="entry name" value="4FE4S_FER_1"/>
    <property type="match status" value="1"/>
</dbReference>
<keyword evidence="3" id="KW-0479">Metal-binding</keyword>
<dbReference type="GO" id="GO:0016625">
    <property type="term" value="F:oxidoreductase activity, acting on the aldehyde or oxo group of donors, iron-sulfur protein as acceptor"/>
    <property type="evidence" value="ECO:0007669"/>
    <property type="project" value="InterPro"/>
</dbReference>
<name>A0A4R1MT28_9FIRM</name>
<reference evidence="8 9" key="1">
    <citation type="submission" date="2019-03" db="EMBL/GenBank/DDBJ databases">
        <title>Genomic Encyclopedia of Type Strains, Phase IV (KMG-IV): sequencing the most valuable type-strain genomes for metagenomic binning, comparative biology and taxonomic classification.</title>
        <authorList>
            <person name="Goeker M."/>
        </authorList>
    </citation>
    <scope>NUCLEOTIDE SEQUENCE [LARGE SCALE GENOMIC DNA]</scope>
    <source>
        <strain evidence="8 9">DSM 24176</strain>
    </source>
</reference>
<evidence type="ECO:0000256" key="5">
    <source>
        <dbReference type="ARBA" id="ARBA00023004"/>
    </source>
</evidence>
<feature type="domain" description="4Fe-4S ferredoxin-type" evidence="7">
    <location>
        <begin position="41"/>
        <end position="69"/>
    </location>
</feature>
<evidence type="ECO:0000256" key="6">
    <source>
        <dbReference type="ARBA" id="ARBA00023014"/>
    </source>
</evidence>
<keyword evidence="8" id="KW-0670">Pyruvate</keyword>
<dbReference type="EMBL" id="SMGQ01000012">
    <property type="protein sequence ID" value="TCK93113.1"/>
    <property type="molecule type" value="Genomic_DNA"/>
</dbReference>
<evidence type="ECO:0000256" key="3">
    <source>
        <dbReference type="ARBA" id="ARBA00022723"/>
    </source>
</evidence>
<dbReference type="NCBIfam" id="TIGR02179">
    <property type="entry name" value="PorD_KorD"/>
    <property type="match status" value="1"/>
</dbReference>
<evidence type="ECO:0000256" key="2">
    <source>
        <dbReference type="ARBA" id="ARBA00022485"/>
    </source>
</evidence>
<dbReference type="GO" id="GO:0051539">
    <property type="term" value="F:4 iron, 4 sulfur cluster binding"/>
    <property type="evidence" value="ECO:0007669"/>
    <property type="project" value="UniProtKB-KW"/>
</dbReference>
<dbReference type="PROSITE" id="PS51379">
    <property type="entry name" value="4FE4S_FER_2"/>
    <property type="match status" value="2"/>
</dbReference>
<organism evidence="8 9">
    <name type="scientific">Natranaerovirga hydrolytica</name>
    <dbReference type="NCBI Taxonomy" id="680378"/>
    <lineage>
        <taxon>Bacteria</taxon>
        <taxon>Bacillati</taxon>
        <taxon>Bacillota</taxon>
        <taxon>Clostridia</taxon>
        <taxon>Lachnospirales</taxon>
        <taxon>Natranaerovirgaceae</taxon>
        <taxon>Natranaerovirga</taxon>
    </lineage>
</organism>
<evidence type="ECO:0000259" key="7">
    <source>
        <dbReference type="PROSITE" id="PS51379"/>
    </source>
</evidence>
<keyword evidence="2" id="KW-0004">4Fe-4S</keyword>
<keyword evidence="5" id="KW-0408">Iron</keyword>
<evidence type="ECO:0000313" key="8">
    <source>
        <dbReference type="EMBL" id="TCK93113.1"/>
    </source>
</evidence>
<dbReference type="InterPro" id="IPR017896">
    <property type="entry name" value="4Fe4S_Fe-S-bd"/>
</dbReference>
<comment type="cofactor">
    <cofactor evidence="1">
        <name>[4Fe-4S] cluster</name>
        <dbReference type="ChEBI" id="CHEBI:49883"/>
    </cofactor>
</comment>
<protein>
    <submittedName>
        <fullName evidence="8">Pyruvate ferredoxin oxidoreductase delta subunit</fullName>
    </submittedName>
</protein>
<accession>A0A4R1MT28</accession>
<dbReference type="GO" id="GO:0046872">
    <property type="term" value="F:metal ion binding"/>
    <property type="evidence" value="ECO:0007669"/>
    <property type="project" value="UniProtKB-KW"/>
</dbReference>
<dbReference type="SUPFAM" id="SSF54862">
    <property type="entry name" value="4Fe-4S ferredoxins"/>
    <property type="match status" value="1"/>
</dbReference>
<gene>
    <name evidence="8" type="ORF">EDC19_1291</name>
</gene>
<dbReference type="AlphaFoldDB" id="A0A4R1MT28"/>
<dbReference type="PANTHER" id="PTHR43724:SF1">
    <property type="entry name" value="PYRUVATE SYNTHASE SUBUNIT PORD"/>
    <property type="match status" value="1"/>
</dbReference>
<keyword evidence="9" id="KW-1185">Reference proteome</keyword>
<keyword evidence="6" id="KW-0411">Iron-sulfur</keyword>
<evidence type="ECO:0000256" key="4">
    <source>
        <dbReference type="ARBA" id="ARBA00022737"/>
    </source>
</evidence>
<dbReference type="InterPro" id="IPR011898">
    <property type="entry name" value="PorD_KorD"/>
</dbReference>
<evidence type="ECO:0000256" key="1">
    <source>
        <dbReference type="ARBA" id="ARBA00001966"/>
    </source>
</evidence>
<keyword evidence="4" id="KW-0677">Repeat</keyword>
<proteinExistence type="predicted"/>
<dbReference type="OrthoDB" id="9794954at2"/>
<dbReference type="PANTHER" id="PTHR43724">
    <property type="entry name" value="PYRUVATE SYNTHASE SUBUNIT PORD"/>
    <property type="match status" value="1"/>
</dbReference>
<dbReference type="Pfam" id="PF14697">
    <property type="entry name" value="Fer4_21"/>
    <property type="match status" value="1"/>
</dbReference>
<evidence type="ECO:0000313" key="9">
    <source>
        <dbReference type="Proteomes" id="UP000294545"/>
    </source>
</evidence>
<dbReference type="InterPro" id="IPR017900">
    <property type="entry name" value="4Fe4S_Fe_S_CS"/>
</dbReference>
<feature type="domain" description="4Fe-4S ferredoxin-type" evidence="7">
    <location>
        <begin position="70"/>
        <end position="100"/>
    </location>
</feature>
<comment type="caution">
    <text evidence="8">The sequence shown here is derived from an EMBL/GenBank/DDBJ whole genome shotgun (WGS) entry which is preliminary data.</text>
</comment>
<sequence length="102" mass="11263">MSNKDKCIVDAYTPWQKTTPGGIVTSTGNAKHYLTGGWRADKPIWNEEKCKQCMLCFPVCPDSSIEVEDKKMKGIDFDHCKGCGVCAAVCPFNAIEMEPEGK</sequence>
<dbReference type="RefSeq" id="WP_132282027.1">
    <property type="nucleotide sequence ID" value="NZ_SMGQ01000012.1"/>
</dbReference>
<dbReference type="Proteomes" id="UP000294545">
    <property type="component" value="Unassembled WGS sequence"/>
</dbReference>